<dbReference type="Gene3D" id="1.10.600.10">
    <property type="entry name" value="Farnesyl Diphosphate Synthase"/>
    <property type="match status" value="2"/>
</dbReference>
<dbReference type="InterPro" id="IPR050148">
    <property type="entry name" value="Terpene_synthase-like"/>
</dbReference>
<dbReference type="Pfam" id="PF03936">
    <property type="entry name" value="Terpene_synth_C"/>
    <property type="match status" value="1"/>
</dbReference>
<reference evidence="8" key="2">
    <citation type="journal article" date="2024" name="Plant">
        <title>Genomic evolution and insights into agronomic trait innovations of Sesamum species.</title>
        <authorList>
            <person name="Miao H."/>
            <person name="Wang L."/>
            <person name="Qu L."/>
            <person name="Liu H."/>
            <person name="Sun Y."/>
            <person name="Le M."/>
            <person name="Wang Q."/>
            <person name="Wei S."/>
            <person name="Zheng Y."/>
            <person name="Lin W."/>
            <person name="Duan Y."/>
            <person name="Cao H."/>
            <person name="Xiong S."/>
            <person name="Wang X."/>
            <person name="Wei L."/>
            <person name="Li C."/>
            <person name="Ma Q."/>
            <person name="Ju M."/>
            <person name="Zhao R."/>
            <person name="Li G."/>
            <person name="Mu C."/>
            <person name="Tian Q."/>
            <person name="Mei H."/>
            <person name="Zhang T."/>
            <person name="Gao T."/>
            <person name="Zhang H."/>
        </authorList>
    </citation>
    <scope>NUCLEOTIDE SEQUENCE</scope>
    <source>
        <strain evidence="8">G02</strain>
    </source>
</reference>
<evidence type="ECO:0000256" key="5">
    <source>
        <dbReference type="ARBA" id="ARBA00023239"/>
    </source>
</evidence>
<feature type="domain" description="Terpene synthase N-terminal" evidence="6">
    <location>
        <begin position="8"/>
        <end position="75"/>
    </location>
</feature>
<dbReference type="InterPro" id="IPR008930">
    <property type="entry name" value="Terpenoid_cyclase/PrenylTrfase"/>
</dbReference>
<accession>A0AAW2URM7</accession>
<proteinExistence type="predicted"/>
<comment type="caution">
    <text evidence="8">The sequence shown here is derived from an EMBL/GenBank/DDBJ whole genome shotgun (WGS) entry which is preliminary data.</text>
</comment>
<reference evidence="8" key="1">
    <citation type="submission" date="2020-06" db="EMBL/GenBank/DDBJ databases">
        <authorList>
            <person name="Li T."/>
            <person name="Hu X."/>
            <person name="Zhang T."/>
            <person name="Song X."/>
            <person name="Zhang H."/>
            <person name="Dai N."/>
            <person name="Sheng W."/>
            <person name="Hou X."/>
            <person name="Wei L."/>
        </authorList>
    </citation>
    <scope>NUCLEOTIDE SEQUENCE</scope>
    <source>
        <strain evidence="8">G02</strain>
        <tissue evidence="8">Leaf</tissue>
    </source>
</reference>
<dbReference type="SUPFAM" id="SSF48239">
    <property type="entry name" value="Terpenoid cyclases/Protein prenyltransferases"/>
    <property type="match status" value="1"/>
</dbReference>
<protein>
    <submittedName>
        <fullName evidence="8">Cis-muuroladiene synthase</fullName>
    </submittedName>
</protein>
<dbReference type="EMBL" id="JACGWJ010000005">
    <property type="protein sequence ID" value="KAL0419573.1"/>
    <property type="molecule type" value="Genomic_DNA"/>
</dbReference>
<name>A0AAW2URM7_SESRA</name>
<evidence type="ECO:0000256" key="2">
    <source>
        <dbReference type="ARBA" id="ARBA00004721"/>
    </source>
</evidence>
<evidence type="ECO:0000256" key="4">
    <source>
        <dbReference type="ARBA" id="ARBA00022842"/>
    </source>
</evidence>
<sequence>MATGSPIPDKLILIDTLERLGVAYHFDQEIEDQLQEIFQFHSKDENYYDLFTTALQFRQLRQHRHFVSCGMTSFYSCSDLVRSNQFNHKVKQLGKAYNKELKWFMGRQMPTFEDYFANTVYTSCIYVMLTVPIPGMQSASEETIDWLMSEPKILIATAKMGRYVEDLGTHEWVMKTSTVPKDTVKQLLDYARLAAVTYKNCQDGFTNPKKYLAPQIIALFVDPIAI</sequence>
<feature type="domain" description="Terpene synthase metal-binding" evidence="7">
    <location>
        <begin position="85"/>
        <end position="179"/>
    </location>
</feature>
<dbReference type="GO" id="GO:0000287">
    <property type="term" value="F:magnesium ion binding"/>
    <property type="evidence" value="ECO:0007669"/>
    <property type="project" value="InterPro"/>
</dbReference>
<dbReference type="GO" id="GO:0010333">
    <property type="term" value="F:terpene synthase activity"/>
    <property type="evidence" value="ECO:0007669"/>
    <property type="project" value="InterPro"/>
</dbReference>
<keyword evidence="3" id="KW-0479">Metal-binding</keyword>
<evidence type="ECO:0000256" key="1">
    <source>
        <dbReference type="ARBA" id="ARBA00001946"/>
    </source>
</evidence>
<dbReference type="GO" id="GO:0016114">
    <property type="term" value="P:terpenoid biosynthetic process"/>
    <property type="evidence" value="ECO:0007669"/>
    <property type="project" value="InterPro"/>
</dbReference>
<evidence type="ECO:0000256" key="3">
    <source>
        <dbReference type="ARBA" id="ARBA00022723"/>
    </source>
</evidence>
<dbReference type="PANTHER" id="PTHR31225">
    <property type="entry name" value="OS04G0344100 PROTEIN-RELATED"/>
    <property type="match status" value="1"/>
</dbReference>
<keyword evidence="5" id="KW-0456">Lyase</keyword>
<dbReference type="AlphaFoldDB" id="A0AAW2URM7"/>
<comment type="cofactor">
    <cofactor evidence="1">
        <name>Mg(2+)</name>
        <dbReference type="ChEBI" id="CHEBI:18420"/>
    </cofactor>
</comment>
<dbReference type="InterPro" id="IPR001906">
    <property type="entry name" value="Terpene_synth_N"/>
</dbReference>
<comment type="pathway">
    <text evidence="2">Secondary metabolite biosynthesis; terpenoid biosynthesis.</text>
</comment>
<keyword evidence="4" id="KW-0460">Magnesium</keyword>
<dbReference type="Gene3D" id="1.50.10.130">
    <property type="entry name" value="Terpene synthase, N-terminal domain"/>
    <property type="match status" value="1"/>
</dbReference>
<dbReference type="InterPro" id="IPR036965">
    <property type="entry name" value="Terpene_synth_N_sf"/>
</dbReference>
<dbReference type="Pfam" id="PF01397">
    <property type="entry name" value="Terpene_synth"/>
    <property type="match status" value="1"/>
</dbReference>
<dbReference type="InterPro" id="IPR008949">
    <property type="entry name" value="Isoprenoid_synthase_dom_sf"/>
</dbReference>
<evidence type="ECO:0000259" key="7">
    <source>
        <dbReference type="Pfam" id="PF03936"/>
    </source>
</evidence>
<dbReference type="InterPro" id="IPR005630">
    <property type="entry name" value="Terpene_synthase_metal-bd"/>
</dbReference>
<dbReference type="SUPFAM" id="SSF48576">
    <property type="entry name" value="Terpenoid synthases"/>
    <property type="match status" value="1"/>
</dbReference>
<evidence type="ECO:0000259" key="6">
    <source>
        <dbReference type="Pfam" id="PF01397"/>
    </source>
</evidence>
<organism evidence="8">
    <name type="scientific">Sesamum radiatum</name>
    <name type="common">Black benniseed</name>
    <dbReference type="NCBI Taxonomy" id="300843"/>
    <lineage>
        <taxon>Eukaryota</taxon>
        <taxon>Viridiplantae</taxon>
        <taxon>Streptophyta</taxon>
        <taxon>Embryophyta</taxon>
        <taxon>Tracheophyta</taxon>
        <taxon>Spermatophyta</taxon>
        <taxon>Magnoliopsida</taxon>
        <taxon>eudicotyledons</taxon>
        <taxon>Gunneridae</taxon>
        <taxon>Pentapetalae</taxon>
        <taxon>asterids</taxon>
        <taxon>lamiids</taxon>
        <taxon>Lamiales</taxon>
        <taxon>Pedaliaceae</taxon>
        <taxon>Sesamum</taxon>
    </lineage>
</organism>
<evidence type="ECO:0000313" key="8">
    <source>
        <dbReference type="EMBL" id="KAL0419573.1"/>
    </source>
</evidence>
<dbReference type="PANTHER" id="PTHR31225:SF253">
    <property type="entry name" value="SESQUITERPENE SYNTHASE 31"/>
    <property type="match status" value="1"/>
</dbReference>
<gene>
    <name evidence="8" type="ORF">Sradi_1370800</name>
</gene>